<sequence length="160" mass="18481">MDVNVSEEVLSTLRKISHAVELYSRILFREYGLTSPQLTILTAIFRSGPLAVTDIARRVSLSQATVTNILGRLEQQGFILRARSTQDRRMVYIELTDKTRKILEKNPSPLHTDFLSRFDRLQDWEKTLLLSSLQRIAKLMDVEQLEEPDIEHMQGKALKE</sequence>
<dbReference type="InterPro" id="IPR000835">
    <property type="entry name" value="HTH_MarR-typ"/>
</dbReference>
<name>A0A3P3XRZ2_9SPIR</name>
<feature type="domain" description="HTH marR-type" evidence="4">
    <location>
        <begin position="6"/>
        <end position="138"/>
    </location>
</feature>
<keyword evidence="1" id="KW-0805">Transcription regulation</keyword>
<proteinExistence type="predicted"/>
<dbReference type="GO" id="GO:0003677">
    <property type="term" value="F:DNA binding"/>
    <property type="evidence" value="ECO:0007669"/>
    <property type="project" value="UniProtKB-KW"/>
</dbReference>
<dbReference type="PANTHER" id="PTHR42756">
    <property type="entry name" value="TRANSCRIPTIONAL REGULATOR, MARR"/>
    <property type="match status" value="1"/>
</dbReference>
<accession>A0A3P3XRZ2</accession>
<dbReference type="SMART" id="SM00347">
    <property type="entry name" value="HTH_MARR"/>
    <property type="match status" value="1"/>
</dbReference>
<keyword evidence="2" id="KW-0238">DNA-binding</keyword>
<dbReference type="SUPFAM" id="SSF46785">
    <property type="entry name" value="Winged helix' DNA-binding domain"/>
    <property type="match status" value="1"/>
</dbReference>
<organism evidence="5">
    <name type="scientific">uncultured spirochete</name>
    <dbReference type="NCBI Taxonomy" id="156406"/>
    <lineage>
        <taxon>Bacteria</taxon>
        <taxon>Pseudomonadati</taxon>
        <taxon>Spirochaetota</taxon>
        <taxon>Spirochaetia</taxon>
        <taxon>Spirochaetales</taxon>
        <taxon>environmental samples</taxon>
    </lineage>
</organism>
<dbReference type="InterPro" id="IPR011991">
    <property type="entry name" value="ArsR-like_HTH"/>
</dbReference>
<keyword evidence="3" id="KW-0804">Transcription</keyword>
<dbReference type="CDD" id="cd00090">
    <property type="entry name" value="HTH_ARSR"/>
    <property type="match status" value="1"/>
</dbReference>
<evidence type="ECO:0000256" key="2">
    <source>
        <dbReference type="ARBA" id="ARBA00023125"/>
    </source>
</evidence>
<dbReference type="PROSITE" id="PS50995">
    <property type="entry name" value="HTH_MARR_2"/>
    <property type="match status" value="1"/>
</dbReference>
<dbReference type="PRINTS" id="PR00598">
    <property type="entry name" value="HTHMARR"/>
</dbReference>
<reference evidence="5" key="1">
    <citation type="submission" date="2017-02" db="EMBL/GenBank/DDBJ databases">
        <authorList>
            <person name="Regsiter A."/>
            <person name="William W."/>
        </authorList>
    </citation>
    <scope>NUCLEOTIDE SEQUENCE</scope>
    <source>
        <strain evidence="5">BdmA 4</strain>
    </source>
</reference>
<evidence type="ECO:0000256" key="1">
    <source>
        <dbReference type="ARBA" id="ARBA00023015"/>
    </source>
</evidence>
<dbReference type="InterPro" id="IPR036390">
    <property type="entry name" value="WH_DNA-bd_sf"/>
</dbReference>
<dbReference type="PANTHER" id="PTHR42756:SF1">
    <property type="entry name" value="TRANSCRIPTIONAL REPRESSOR OF EMRAB OPERON"/>
    <property type="match status" value="1"/>
</dbReference>
<dbReference type="InterPro" id="IPR036388">
    <property type="entry name" value="WH-like_DNA-bd_sf"/>
</dbReference>
<gene>
    <name evidence="5" type="ORF">SPIRO4BDMA_50525</name>
</gene>
<dbReference type="GO" id="GO:0003700">
    <property type="term" value="F:DNA-binding transcription factor activity"/>
    <property type="evidence" value="ECO:0007669"/>
    <property type="project" value="InterPro"/>
</dbReference>
<dbReference type="Gene3D" id="1.10.10.10">
    <property type="entry name" value="Winged helix-like DNA-binding domain superfamily/Winged helix DNA-binding domain"/>
    <property type="match status" value="1"/>
</dbReference>
<dbReference type="EMBL" id="FWDO01000005">
    <property type="protein sequence ID" value="SLM19010.1"/>
    <property type="molecule type" value="Genomic_DNA"/>
</dbReference>
<dbReference type="AlphaFoldDB" id="A0A3P3XRZ2"/>
<protein>
    <submittedName>
        <fullName evidence="5">Transcriptional regulator, MarR family</fullName>
    </submittedName>
</protein>
<evidence type="ECO:0000259" key="4">
    <source>
        <dbReference type="PROSITE" id="PS50995"/>
    </source>
</evidence>
<dbReference type="Pfam" id="PF01047">
    <property type="entry name" value="MarR"/>
    <property type="match status" value="1"/>
</dbReference>
<evidence type="ECO:0000313" key="5">
    <source>
        <dbReference type="EMBL" id="SLM19010.1"/>
    </source>
</evidence>
<evidence type="ECO:0000256" key="3">
    <source>
        <dbReference type="ARBA" id="ARBA00023163"/>
    </source>
</evidence>